<proteinExistence type="predicted"/>
<name>A0ACC2N0B8_9HYME</name>
<protein>
    <submittedName>
        <fullName evidence="1">Uncharacterized protein</fullName>
    </submittedName>
</protein>
<evidence type="ECO:0000313" key="1">
    <source>
        <dbReference type="EMBL" id="KAJ8664393.1"/>
    </source>
</evidence>
<organism evidence="1 2">
    <name type="scientific">Eretmocerus hayati</name>
    <dbReference type="NCBI Taxonomy" id="131215"/>
    <lineage>
        <taxon>Eukaryota</taxon>
        <taxon>Metazoa</taxon>
        <taxon>Ecdysozoa</taxon>
        <taxon>Arthropoda</taxon>
        <taxon>Hexapoda</taxon>
        <taxon>Insecta</taxon>
        <taxon>Pterygota</taxon>
        <taxon>Neoptera</taxon>
        <taxon>Endopterygota</taxon>
        <taxon>Hymenoptera</taxon>
        <taxon>Apocrita</taxon>
        <taxon>Proctotrupomorpha</taxon>
        <taxon>Chalcidoidea</taxon>
        <taxon>Aphelinidae</taxon>
        <taxon>Aphelininae</taxon>
        <taxon>Eretmocerus</taxon>
    </lineage>
</organism>
<feature type="non-terminal residue" evidence="1">
    <location>
        <position position="1"/>
    </location>
</feature>
<keyword evidence="2" id="KW-1185">Reference proteome</keyword>
<accession>A0ACC2N0B8</accession>
<reference evidence="1" key="1">
    <citation type="submission" date="2023-04" db="EMBL/GenBank/DDBJ databases">
        <title>A chromosome-level genome assembly of the parasitoid wasp Eretmocerus hayati.</title>
        <authorList>
            <person name="Zhong Y."/>
            <person name="Liu S."/>
            <person name="Liu Y."/>
        </authorList>
    </citation>
    <scope>NUCLEOTIDE SEQUENCE</scope>
    <source>
        <strain evidence="1">ZJU_SS_LIU_2023</strain>
    </source>
</reference>
<dbReference type="EMBL" id="CM056744">
    <property type="protein sequence ID" value="KAJ8664393.1"/>
    <property type="molecule type" value="Genomic_DNA"/>
</dbReference>
<dbReference type="Proteomes" id="UP001239111">
    <property type="component" value="Chromosome 4"/>
</dbReference>
<evidence type="ECO:0000313" key="2">
    <source>
        <dbReference type="Proteomes" id="UP001239111"/>
    </source>
</evidence>
<sequence length="314" mass="35900">YSTTWQCGPRDVWIICDEWRRKLAWLWAPREEKVGLVKAQHPTAHAVPGLYRQTSNTSSSQYIMHSDSDLRLDAQGAFTRFEAVDRNLEIPESQRSPPPTTVVSVTSSPPNLNVSPTSIQPSVPNQPGSASNGDLNTEIPPQPLRPAPQPRSTPRPRPSPLRADYLRLMRECEPSPLTPPPGLISHSKFNGHRQERGVFLFHQPDGIDSRPDVELPPTPPPLPPPPQISQPARQRLEELTLRANAVQQQIDGQLRLVWNFYVFWIWRFWCCKFNGNFEKSMGLFAHLVNRLVLLFWDFLLSHELGREVRMLRPR</sequence>
<gene>
    <name evidence="1" type="ORF">QAD02_006055</name>
</gene>
<comment type="caution">
    <text evidence="1">The sequence shown here is derived from an EMBL/GenBank/DDBJ whole genome shotgun (WGS) entry which is preliminary data.</text>
</comment>